<accession>A0AAP0M9P9</accession>
<dbReference type="EMBL" id="JBCGBO010000005">
    <property type="protein sequence ID" value="KAK9200597.1"/>
    <property type="molecule type" value="Genomic_DNA"/>
</dbReference>
<reference evidence="1 2" key="1">
    <citation type="submission" date="2024-05" db="EMBL/GenBank/DDBJ databases">
        <title>Haplotype-resolved chromosome-level genome assembly of Huyou (Citrus changshanensis).</title>
        <authorList>
            <person name="Miao C."/>
            <person name="Chen W."/>
            <person name="Wu Y."/>
            <person name="Wang L."/>
            <person name="Zhao S."/>
            <person name="Grierson D."/>
            <person name="Xu C."/>
            <person name="Chen K."/>
        </authorList>
    </citation>
    <scope>NUCLEOTIDE SEQUENCE [LARGE SCALE GENOMIC DNA]</scope>
    <source>
        <strain evidence="1">01-14</strain>
        <tissue evidence="1">Leaf</tissue>
    </source>
</reference>
<keyword evidence="2" id="KW-1185">Reference proteome</keyword>
<sequence length="145" mass="16343">MPAKSLCRFKCLSKSFMALLTNPRFIKLHQTQNQQRQSLVASGEKGLHWVDLDTKITAVDPLDFPIKKHSDDSVSIYGSCNGLLCLSIENESATKVNPLDIINLTVTAAFEFEEDKFKLLTPPHDDNYEYRKASLFNPTLHTGTQ</sequence>
<dbReference type="PANTHER" id="PTHR31111">
    <property type="entry name" value="BNAA05G37150D PROTEIN-RELATED"/>
    <property type="match status" value="1"/>
</dbReference>
<gene>
    <name evidence="1" type="ORF">WN944_015795</name>
</gene>
<organism evidence="1 2">
    <name type="scientific">Citrus x changshan-huyou</name>
    <dbReference type="NCBI Taxonomy" id="2935761"/>
    <lineage>
        <taxon>Eukaryota</taxon>
        <taxon>Viridiplantae</taxon>
        <taxon>Streptophyta</taxon>
        <taxon>Embryophyta</taxon>
        <taxon>Tracheophyta</taxon>
        <taxon>Spermatophyta</taxon>
        <taxon>Magnoliopsida</taxon>
        <taxon>eudicotyledons</taxon>
        <taxon>Gunneridae</taxon>
        <taxon>Pentapetalae</taxon>
        <taxon>rosids</taxon>
        <taxon>malvids</taxon>
        <taxon>Sapindales</taxon>
        <taxon>Rutaceae</taxon>
        <taxon>Aurantioideae</taxon>
        <taxon>Citrus</taxon>
    </lineage>
</organism>
<dbReference type="PANTHER" id="PTHR31111:SF136">
    <property type="entry name" value="F-BOX ASSOCIATED DOMAIN-CONTAINING PROTEIN"/>
    <property type="match status" value="1"/>
</dbReference>
<evidence type="ECO:0000313" key="2">
    <source>
        <dbReference type="Proteomes" id="UP001428341"/>
    </source>
</evidence>
<dbReference type="InterPro" id="IPR036047">
    <property type="entry name" value="F-box-like_dom_sf"/>
</dbReference>
<protein>
    <submittedName>
        <fullName evidence="1">Uncharacterized protein</fullName>
    </submittedName>
</protein>
<comment type="caution">
    <text evidence="1">The sequence shown here is derived from an EMBL/GenBank/DDBJ whole genome shotgun (WGS) entry which is preliminary data.</text>
</comment>
<dbReference type="AlphaFoldDB" id="A0AAP0M9P9"/>
<proteinExistence type="predicted"/>
<name>A0AAP0M9P9_9ROSI</name>
<dbReference type="SUPFAM" id="SSF81383">
    <property type="entry name" value="F-box domain"/>
    <property type="match status" value="1"/>
</dbReference>
<dbReference type="Proteomes" id="UP001428341">
    <property type="component" value="Unassembled WGS sequence"/>
</dbReference>
<evidence type="ECO:0000313" key="1">
    <source>
        <dbReference type="EMBL" id="KAK9200597.1"/>
    </source>
</evidence>